<evidence type="ECO:0000256" key="10">
    <source>
        <dbReference type="ARBA" id="ARBA00023319"/>
    </source>
</evidence>
<keyword evidence="16" id="KW-1185">Reference proteome</keyword>
<dbReference type="GO" id="GO:0007166">
    <property type="term" value="P:cell surface receptor signaling pathway"/>
    <property type="evidence" value="ECO:0007669"/>
    <property type="project" value="TreeGrafter"/>
</dbReference>
<proteinExistence type="predicted"/>
<dbReference type="PANTHER" id="PTHR25466">
    <property type="entry name" value="T-LYMPHOCYTE ACTIVATION ANTIGEN"/>
    <property type="match status" value="1"/>
</dbReference>
<sequence length="529" mass="58529">MFGLLIAFLSCGIVILQAHPVVHTTMDGNVLLDCDAVADQGIGDISLQWKKGENLSTSVLLIDSILGSVGGPYSGTGKYHLNTKNGTLKIHHISLEDEGTYFCELLSVLNLFSVVDLKVVVPMTTLPTFSMCGQPGSCIVPVNPLQEVVFTCSVFSIRPAVELTFINGSYTFKDSISNQVQNRDGTLNVSSSTAMKTVQQGSLGCKAIGVAASMADAINITTSWIQVKFVAETRIQAPTINLCNGETNCTIYVEYQDTTKVVCSIPSKDHKPQIYWTGNAEIFDSQSYSEEVDDTGELTATTTVIIHYHKLPIRLHCNIRRFPDKGLTTSWVQLEIATVSEPRQNSQLQTKDLTFIALVAVAVVVVAVVSFLSLVIVFICRKVKSTKDPVFHDESAESNDENYPAFTTEENLSKDKNGDLTQCSDENDELITNREQSDFPKDEKACPSNKYRSTFTSGKDDAFLEDRKLSTPFRTQENLPIIKEDREGEDEVFKEILNKPDLDLQRNRGTRILVRQDAVDYGDEDYPVL</sequence>
<evidence type="ECO:0000313" key="16">
    <source>
        <dbReference type="Proteomes" id="UP001152320"/>
    </source>
</evidence>
<comment type="subcellular location">
    <subcellularLocation>
        <location evidence="1">Cell membrane</location>
        <topology evidence="1">Single-pass type I membrane protein</topology>
    </subcellularLocation>
</comment>
<evidence type="ECO:0000256" key="6">
    <source>
        <dbReference type="ARBA" id="ARBA00023136"/>
    </source>
</evidence>
<evidence type="ECO:0000256" key="13">
    <source>
        <dbReference type="SAM" id="SignalP"/>
    </source>
</evidence>
<gene>
    <name evidence="15" type="ORF">HOLleu_24112</name>
</gene>
<keyword evidence="4 13" id="KW-0732">Signal</keyword>
<accession>A0A9Q1BW86</accession>
<dbReference type="GO" id="GO:0009897">
    <property type="term" value="C:external side of plasma membrane"/>
    <property type="evidence" value="ECO:0007669"/>
    <property type="project" value="TreeGrafter"/>
</dbReference>
<dbReference type="InterPro" id="IPR051713">
    <property type="entry name" value="T-cell_Activation_Regulation"/>
</dbReference>
<dbReference type="Pfam" id="PF07686">
    <property type="entry name" value="V-set"/>
    <property type="match status" value="1"/>
</dbReference>
<protein>
    <recommendedName>
        <fullName evidence="14">Ig-like domain-containing protein</fullName>
    </recommendedName>
</protein>
<dbReference type="GO" id="GO:0071222">
    <property type="term" value="P:cellular response to lipopolysaccharide"/>
    <property type="evidence" value="ECO:0007669"/>
    <property type="project" value="TreeGrafter"/>
</dbReference>
<comment type="caution">
    <text evidence="15">The sequence shown here is derived from an EMBL/GenBank/DDBJ whole genome shotgun (WGS) entry which is preliminary data.</text>
</comment>
<dbReference type="InterPro" id="IPR007110">
    <property type="entry name" value="Ig-like_dom"/>
</dbReference>
<keyword evidence="8" id="KW-0675">Receptor</keyword>
<dbReference type="EMBL" id="JAIZAY010000011">
    <property type="protein sequence ID" value="KAJ8033759.1"/>
    <property type="molecule type" value="Genomic_DNA"/>
</dbReference>
<evidence type="ECO:0000256" key="7">
    <source>
        <dbReference type="ARBA" id="ARBA00023157"/>
    </source>
</evidence>
<evidence type="ECO:0000259" key="14">
    <source>
        <dbReference type="PROSITE" id="PS50835"/>
    </source>
</evidence>
<keyword evidence="3 12" id="KW-0812">Transmembrane</keyword>
<evidence type="ECO:0000256" key="9">
    <source>
        <dbReference type="ARBA" id="ARBA00023180"/>
    </source>
</evidence>
<keyword evidence="5 12" id="KW-1133">Transmembrane helix</keyword>
<reference evidence="15" key="1">
    <citation type="submission" date="2021-10" db="EMBL/GenBank/DDBJ databases">
        <title>Tropical sea cucumber genome reveals ecological adaptation and Cuvierian tubules defense mechanism.</title>
        <authorList>
            <person name="Chen T."/>
        </authorList>
    </citation>
    <scope>NUCLEOTIDE SEQUENCE</scope>
    <source>
        <strain evidence="15">Nanhai2018</strain>
        <tissue evidence="15">Muscle</tissue>
    </source>
</reference>
<feature type="transmembrane region" description="Helical" evidence="12">
    <location>
        <begin position="353"/>
        <end position="379"/>
    </location>
</feature>
<dbReference type="GO" id="GO:0006955">
    <property type="term" value="P:immune response"/>
    <property type="evidence" value="ECO:0007669"/>
    <property type="project" value="TreeGrafter"/>
</dbReference>
<dbReference type="Proteomes" id="UP001152320">
    <property type="component" value="Chromosome 11"/>
</dbReference>
<dbReference type="InterPro" id="IPR013106">
    <property type="entry name" value="Ig_V-set"/>
</dbReference>
<dbReference type="PANTHER" id="PTHR25466:SF9">
    <property type="entry name" value="FIBRONECTIN TYPE-III DOMAIN-CONTAINING PROTEIN"/>
    <property type="match status" value="1"/>
</dbReference>
<dbReference type="Gene3D" id="2.60.40.10">
    <property type="entry name" value="Immunoglobulins"/>
    <property type="match status" value="1"/>
</dbReference>
<dbReference type="InterPro" id="IPR003599">
    <property type="entry name" value="Ig_sub"/>
</dbReference>
<keyword evidence="7" id="KW-1015">Disulfide bond</keyword>
<keyword evidence="2" id="KW-1003">Cell membrane</keyword>
<dbReference type="PROSITE" id="PS50835">
    <property type="entry name" value="IG_LIKE"/>
    <property type="match status" value="1"/>
</dbReference>
<feature type="region of interest" description="Disordered" evidence="11">
    <location>
        <begin position="390"/>
        <end position="424"/>
    </location>
</feature>
<evidence type="ECO:0000313" key="15">
    <source>
        <dbReference type="EMBL" id="KAJ8033759.1"/>
    </source>
</evidence>
<organism evidence="15 16">
    <name type="scientific">Holothuria leucospilota</name>
    <name type="common">Black long sea cucumber</name>
    <name type="synonym">Mertensiothuria leucospilota</name>
    <dbReference type="NCBI Taxonomy" id="206669"/>
    <lineage>
        <taxon>Eukaryota</taxon>
        <taxon>Metazoa</taxon>
        <taxon>Echinodermata</taxon>
        <taxon>Eleutherozoa</taxon>
        <taxon>Echinozoa</taxon>
        <taxon>Holothuroidea</taxon>
        <taxon>Aspidochirotacea</taxon>
        <taxon>Aspidochirotida</taxon>
        <taxon>Holothuriidae</taxon>
        <taxon>Holothuria</taxon>
    </lineage>
</organism>
<dbReference type="OrthoDB" id="5843397at2759"/>
<evidence type="ECO:0000256" key="5">
    <source>
        <dbReference type="ARBA" id="ARBA00022989"/>
    </source>
</evidence>
<feature type="signal peptide" evidence="13">
    <location>
        <begin position="1"/>
        <end position="18"/>
    </location>
</feature>
<keyword evidence="6 12" id="KW-0472">Membrane</keyword>
<evidence type="ECO:0000256" key="3">
    <source>
        <dbReference type="ARBA" id="ARBA00022692"/>
    </source>
</evidence>
<keyword evidence="10" id="KW-0393">Immunoglobulin domain</keyword>
<dbReference type="InterPro" id="IPR036179">
    <property type="entry name" value="Ig-like_dom_sf"/>
</dbReference>
<dbReference type="AlphaFoldDB" id="A0A9Q1BW86"/>
<dbReference type="SUPFAM" id="SSF48726">
    <property type="entry name" value="Immunoglobulin"/>
    <property type="match status" value="1"/>
</dbReference>
<name>A0A9Q1BW86_HOLLE</name>
<feature type="chain" id="PRO_5040411746" description="Ig-like domain-containing protein" evidence="13">
    <location>
        <begin position="19"/>
        <end position="529"/>
    </location>
</feature>
<evidence type="ECO:0000256" key="12">
    <source>
        <dbReference type="SAM" id="Phobius"/>
    </source>
</evidence>
<keyword evidence="9" id="KW-0325">Glycoprotein</keyword>
<evidence type="ECO:0000256" key="1">
    <source>
        <dbReference type="ARBA" id="ARBA00004251"/>
    </source>
</evidence>
<evidence type="ECO:0000256" key="2">
    <source>
        <dbReference type="ARBA" id="ARBA00022475"/>
    </source>
</evidence>
<evidence type="ECO:0000256" key="4">
    <source>
        <dbReference type="ARBA" id="ARBA00022729"/>
    </source>
</evidence>
<dbReference type="SMART" id="SM00409">
    <property type="entry name" value="IG"/>
    <property type="match status" value="1"/>
</dbReference>
<feature type="domain" description="Ig-like" evidence="14">
    <location>
        <begin position="32"/>
        <end position="105"/>
    </location>
</feature>
<dbReference type="InterPro" id="IPR013783">
    <property type="entry name" value="Ig-like_fold"/>
</dbReference>
<evidence type="ECO:0000256" key="11">
    <source>
        <dbReference type="SAM" id="MobiDB-lite"/>
    </source>
</evidence>
<evidence type="ECO:0000256" key="8">
    <source>
        <dbReference type="ARBA" id="ARBA00023170"/>
    </source>
</evidence>